<reference evidence="10 11" key="1">
    <citation type="submission" date="2023-01" db="EMBL/GenBank/DDBJ databases">
        <title>Characterization of estradiol degrading bacteria Microbacterium sp. MZT7 and reveal degrading genes through genome analysis.</title>
        <authorList>
            <person name="Hao P."/>
            <person name="Gao Y."/>
        </authorList>
    </citation>
    <scope>NUCLEOTIDE SEQUENCE [LARGE SCALE GENOMIC DNA]</scope>
    <source>
        <strain evidence="10 11">MZT7</strain>
    </source>
</reference>
<keyword evidence="11" id="KW-1185">Reference proteome</keyword>
<protein>
    <recommendedName>
        <fullName evidence="3">ferredoxin--NADP(+) reductase</fullName>
        <ecNumber evidence="3">1.18.1.2</ecNumber>
    </recommendedName>
</protein>
<dbReference type="Pfam" id="PF07992">
    <property type="entry name" value="Pyr_redox_2"/>
    <property type="match status" value="1"/>
</dbReference>
<dbReference type="EC" id="1.18.1.2" evidence="3"/>
<dbReference type="PIRSF" id="PIRSF000362">
    <property type="entry name" value="FNR"/>
    <property type="match status" value="1"/>
</dbReference>
<dbReference type="SUPFAM" id="SSF51971">
    <property type="entry name" value="Nucleotide-binding domain"/>
    <property type="match status" value="1"/>
</dbReference>
<dbReference type="InterPro" id="IPR023753">
    <property type="entry name" value="FAD/NAD-binding_dom"/>
</dbReference>
<dbReference type="Gene3D" id="3.50.50.60">
    <property type="entry name" value="FAD/NAD(P)-binding domain"/>
    <property type="match status" value="1"/>
</dbReference>
<organism evidence="10 11">
    <name type="scientific">Microbacterium resistens</name>
    <dbReference type="NCBI Taxonomy" id="156977"/>
    <lineage>
        <taxon>Bacteria</taxon>
        <taxon>Bacillati</taxon>
        <taxon>Actinomycetota</taxon>
        <taxon>Actinomycetes</taxon>
        <taxon>Micrococcales</taxon>
        <taxon>Microbacteriaceae</taxon>
        <taxon>Microbacterium</taxon>
    </lineage>
</organism>
<evidence type="ECO:0000256" key="1">
    <source>
        <dbReference type="ARBA" id="ARBA00001974"/>
    </source>
</evidence>
<feature type="domain" description="FAD/NAD(P)-binding" evidence="9">
    <location>
        <begin position="6"/>
        <end position="167"/>
    </location>
</feature>
<evidence type="ECO:0000256" key="2">
    <source>
        <dbReference type="ARBA" id="ARBA00008312"/>
    </source>
</evidence>
<evidence type="ECO:0000256" key="4">
    <source>
        <dbReference type="ARBA" id="ARBA00022630"/>
    </source>
</evidence>
<comment type="cofactor">
    <cofactor evidence="1">
        <name>FAD</name>
        <dbReference type="ChEBI" id="CHEBI:57692"/>
    </cofactor>
</comment>
<dbReference type="EMBL" id="CP082781">
    <property type="protein sequence ID" value="UGS26614.1"/>
    <property type="molecule type" value="Genomic_DNA"/>
</dbReference>
<sequence>MIRPLNVAVVGAGPAGVFTADILRQQPFPTRVDLFERLPVPFGLVRYGVAPDHPRIKAIIDSLHAVLDRRDIRLVAGVDVGTDIGIDRLRAAYDAVILTTGADDDAPLPIPGVDLPGSFGASAFVSWYDAHPDAAREWPLDAEHVAVIGAGNVALDVARMLAKHADDLLSTEIPDHVHEGLRRSRITDVHVFARRGPAEAAFSPLELRELGEVADVDVIVDPADMVFDRSSEELMKSSNQRRIVARTIREWSERDPATRTASRRIHLHFMQAPVRLDGTDRVEGITVERTRHLVNGTVEGTGELRHYPVGQVYRAVGYASSPVPGVPFDPVRRRIPNEQGRVLDSAGTPIPGLYVSGWIKRGPVGLIGSTKSDSLQTVSQLVADLERRPLDGPDRDPLPPLREAAGVTAVDWDGWLRVDAHERALGAERGRERIKVADRGELRDIAARAEAVVA</sequence>
<keyword evidence="7" id="KW-0560">Oxidoreductase</keyword>
<dbReference type="RefSeq" id="WP_231820248.1">
    <property type="nucleotide sequence ID" value="NZ_CP082781.1"/>
</dbReference>
<evidence type="ECO:0000256" key="6">
    <source>
        <dbReference type="ARBA" id="ARBA00022857"/>
    </source>
</evidence>
<proteinExistence type="inferred from homology"/>
<comment type="similarity">
    <text evidence="2">Belongs to the ferredoxin--NADP reductase type 1 family.</text>
</comment>
<evidence type="ECO:0000259" key="9">
    <source>
        <dbReference type="Pfam" id="PF07992"/>
    </source>
</evidence>
<dbReference type="InterPro" id="IPR055275">
    <property type="entry name" value="Ferredox_Rdtase"/>
</dbReference>
<evidence type="ECO:0000256" key="3">
    <source>
        <dbReference type="ARBA" id="ARBA00013223"/>
    </source>
</evidence>
<evidence type="ECO:0000313" key="10">
    <source>
        <dbReference type="EMBL" id="UGS26614.1"/>
    </source>
</evidence>
<evidence type="ECO:0000256" key="7">
    <source>
        <dbReference type="ARBA" id="ARBA00023002"/>
    </source>
</evidence>
<comment type="catalytic activity">
    <reaction evidence="8">
        <text>2 reduced [2Fe-2S]-[ferredoxin] + NADP(+) + H(+) = 2 oxidized [2Fe-2S]-[ferredoxin] + NADPH</text>
        <dbReference type="Rhea" id="RHEA:20125"/>
        <dbReference type="Rhea" id="RHEA-COMP:10000"/>
        <dbReference type="Rhea" id="RHEA-COMP:10001"/>
        <dbReference type="ChEBI" id="CHEBI:15378"/>
        <dbReference type="ChEBI" id="CHEBI:33737"/>
        <dbReference type="ChEBI" id="CHEBI:33738"/>
        <dbReference type="ChEBI" id="CHEBI:57783"/>
        <dbReference type="ChEBI" id="CHEBI:58349"/>
        <dbReference type="EC" id="1.18.1.2"/>
    </reaction>
</comment>
<accession>A0ABY3RUQ2</accession>
<dbReference type="InterPro" id="IPR036188">
    <property type="entry name" value="FAD/NAD-bd_sf"/>
</dbReference>
<evidence type="ECO:0000313" key="11">
    <source>
        <dbReference type="Proteomes" id="UP001199642"/>
    </source>
</evidence>
<keyword evidence="4" id="KW-0285">Flavoprotein</keyword>
<dbReference type="PANTHER" id="PTHR48467:SF1">
    <property type="entry name" value="GLUTAMATE SYNTHASE 1 [NADH], CHLOROPLASTIC-LIKE"/>
    <property type="match status" value="1"/>
</dbReference>
<name>A0ABY3RUQ2_9MICO</name>
<evidence type="ECO:0000256" key="8">
    <source>
        <dbReference type="ARBA" id="ARBA00047776"/>
    </source>
</evidence>
<keyword evidence="5" id="KW-0274">FAD</keyword>
<keyword evidence="6" id="KW-0521">NADP</keyword>
<dbReference type="PRINTS" id="PR00419">
    <property type="entry name" value="ADXRDTASE"/>
</dbReference>
<dbReference type="PANTHER" id="PTHR48467">
    <property type="entry name" value="GLUTAMATE SYNTHASE 1 [NADH], CHLOROPLASTIC-LIKE"/>
    <property type="match status" value="1"/>
</dbReference>
<gene>
    <name evidence="10" type="ORF">K8F61_18710</name>
</gene>
<dbReference type="Gene3D" id="3.40.50.720">
    <property type="entry name" value="NAD(P)-binding Rossmann-like Domain"/>
    <property type="match status" value="1"/>
</dbReference>
<dbReference type="InterPro" id="IPR021163">
    <property type="entry name" value="Ferredox_Rdtase_adrenod"/>
</dbReference>
<dbReference type="Proteomes" id="UP001199642">
    <property type="component" value="Chromosome"/>
</dbReference>
<evidence type="ECO:0000256" key="5">
    <source>
        <dbReference type="ARBA" id="ARBA00022827"/>
    </source>
</evidence>